<dbReference type="Proteomes" id="UP000183192">
    <property type="component" value="Unassembled WGS sequence"/>
</dbReference>
<gene>
    <name evidence="1" type="ORF">AUJ27_02465</name>
</gene>
<reference evidence="1 2" key="1">
    <citation type="journal article" date="2016" name="Environ. Microbiol.">
        <title>Genomic resolution of a cold subsurface aquifer community provides metabolic insights for novel microbes adapted to high CO concentrations.</title>
        <authorList>
            <person name="Probst A.J."/>
            <person name="Castelle C.J."/>
            <person name="Singh A."/>
            <person name="Brown C.T."/>
            <person name="Anantharaman K."/>
            <person name="Sharon I."/>
            <person name="Hug L.A."/>
            <person name="Burstein D."/>
            <person name="Emerson J.B."/>
            <person name="Thomas B.C."/>
            <person name="Banfield J.F."/>
        </authorList>
    </citation>
    <scope>NUCLEOTIDE SEQUENCE [LARGE SCALE GENOMIC DNA]</scope>
    <source>
        <strain evidence="1">CG1_02_37_44</strain>
    </source>
</reference>
<organism evidence="1 2">
    <name type="scientific">Candidatus Falkowbacteria bacterium CG1_02_37_44</name>
    <dbReference type="NCBI Taxonomy" id="1805146"/>
    <lineage>
        <taxon>Bacteria</taxon>
        <taxon>Candidatus Falkowiibacteriota</taxon>
    </lineage>
</organism>
<sequence length="201" mass="22859">MPVNTIVDVDFIRKLSDVFKKPFGRSGYNSHFLDVLDEENLRFEPIICEECRNTLGIKVISKKNNQFSAVIISEIGSIMIVLGIHPDSHSIICNKYGKSNTDIMFQTRLFLCNKCRVPSKDFLIPIALISSAVASDLKNTPIITTNMPNFDPDLGCWITILVAKENGDNGMKMFLNLQTNYEEFRIILSIPALREHMKRFI</sequence>
<protein>
    <submittedName>
        <fullName evidence="1">Uncharacterized protein</fullName>
    </submittedName>
</protein>
<dbReference type="AlphaFoldDB" id="A0A1J4T5S6"/>
<accession>A0A1J4T5S6</accession>
<evidence type="ECO:0000313" key="1">
    <source>
        <dbReference type="EMBL" id="OIO07436.1"/>
    </source>
</evidence>
<evidence type="ECO:0000313" key="2">
    <source>
        <dbReference type="Proteomes" id="UP000183192"/>
    </source>
</evidence>
<dbReference type="STRING" id="1805146.AUJ27_02465"/>
<comment type="caution">
    <text evidence="1">The sequence shown here is derived from an EMBL/GenBank/DDBJ whole genome shotgun (WGS) entry which is preliminary data.</text>
</comment>
<dbReference type="EMBL" id="MNUU01000046">
    <property type="protein sequence ID" value="OIO07436.1"/>
    <property type="molecule type" value="Genomic_DNA"/>
</dbReference>
<name>A0A1J4T5S6_9BACT</name>
<proteinExistence type="predicted"/>